<gene>
    <name evidence="1" type="ORF">FEZ33_01435</name>
</gene>
<dbReference type="SUPFAM" id="SSF51556">
    <property type="entry name" value="Metallo-dependent hydrolases"/>
    <property type="match status" value="1"/>
</dbReference>
<evidence type="ECO:0000313" key="2">
    <source>
        <dbReference type="Proteomes" id="UP000306420"/>
    </source>
</evidence>
<accession>A0A5R9EGP1</accession>
<dbReference type="Pfam" id="PF01244">
    <property type="entry name" value="Peptidase_M19"/>
    <property type="match status" value="1"/>
</dbReference>
<dbReference type="GO" id="GO:0006508">
    <property type="term" value="P:proteolysis"/>
    <property type="evidence" value="ECO:0007669"/>
    <property type="project" value="InterPro"/>
</dbReference>
<comment type="caution">
    <text evidence="1">The sequence shown here is derived from an EMBL/GenBank/DDBJ whole genome shotgun (WGS) entry which is preliminary data.</text>
</comment>
<organism evidence="1 2">
    <name type="scientific">Ruoffia tabacinasalis</name>
    <dbReference type="NCBI Taxonomy" id="87458"/>
    <lineage>
        <taxon>Bacteria</taxon>
        <taxon>Bacillati</taxon>
        <taxon>Bacillota</taxon>
        <taxon>Bacilli</taxon>
        <taxon>Lactobacillales</taxon>
        <taxon>Aerococcaceae</taxon>
        <taxon>Ruoffia</taxon>
    </lineage>
</organism>
<dbReference type="InterPro" id="IPR008257">
    <property type="entry name" value="Pept_M19"/>
</dbReference>
<reference evidence="1 2" key="1">
    <citation type="submission" date="2019-05" db="EMBL/GenBank/DDBJ databases">
        <title>The metagenome of a microbial culture collection derived from dairy environment covers the genomic content of the human microbiome.</title>
        <authorList>
            <person name="Roder T."/>
            <person name="Wuthrich D."/>
            <person name="Sattari Z."/>
            <person name="Von Ah U."/>
            <person name="Bar C."/>
            <person name="Ronchi F."/>
            <person name="Macpherson A.J."/>
            <person name="Ganal-Vonarburg S.C."/>
            <person name="Bruggmann R."/>
            <person name="Vergeres G."/>
        </authorList>
    </citation>
    <scope>NUCLEOTIDE SEQUENCE [LARGE SCALE GENOMIC DNA]</scope>
    <source>
        <strain evidence="1 2">FAM 24227</strain>
    </source>
</reference>
<dbReference type="GO" id="GO:0070573">
    <property type="term" value="F:metallodipeptidase activity"/>
    <property type="evidence" value="ECO:0007669"/>
    <property type="project" value="InterPro"/>
</dbReference>
<dbReference type="PANTHER" id="PTHR10443:SF12">
    <property type="entry name" value="DIPEPTIDASE"/>
    <property type="match status" value="1"/>
</dbReference>
<evidence type="ECO:0000313" key="1">
    <source>
        <dbReference type="EMBL" id="TLQ49322.1"/>
    </source>
</evidence>
<dbReference type="Proteomes" id="UP000306420">
    <property type="component" value="Unassembled WGS sequence"/>
</dbReference>
<name>A0A5R9EGP1_9LACT</name>
<dbReference type="AlphaFoldDB" id="A0A5R9EGP1"/>
<dbReference type="CDD" id="cd01301">
    <property type="entry name" value="rDP_like"/>
    <property type="match status" value="1"/>
</dbReference>
<protein>
    <submittedName>
        <fullName evidence="1">Membrane dipeptidase</fullName>
    </submittedName>
</protein>
<sequence length="325" mass="36718">MKFIDLHADTLMHTSFTGVDSLMHNSQTHLDIQRLSQGGAMAQFLAVFMLNEAIFKKKNRPIISDKEYIDQLYNHLQESIDKYSNSIQLATNYETLESNQMANNISIFLTLEDGRPIGEDLTRLEDLYEMSFRLVTLTWNKENSIGYPNSFDKNDMRKGLKKFGFEAIELMNSLGMVIDVSHLSDGGFYDVIETSTKPIIASHSNARALSPHPRNLSDDMIKKIAESGGVIGLNFFGKFLNKDITQNQSTIKVMIEHLDHIRNIGGAEVLALGTDFDGMSGELDIDGPDKMNLLFDALWHSGWDYGTIEKFGFQNAMRVIKDVMK</sequence>
<dbReference type="EMBL" id="VBSP01000002">
    <property type="protein sequence ID" value="TLQ49322.1"/>
    <property type="molecule type" value="Genomic_DNA"/>
</dbReference>
<dbReference type="OrthoDB" id="9804920at2"/>
<dbReference type="RefSeq" id="WP_138403604.1">
    <property type="nucleotide sequence ID" value="NZ_VBSP01000002.1"/>
</dbReference>
<dbReference type="InterPro" id="IPR032466">
    <property type="entry name" value="Metal_Hydrolase"/>
</dbReference>
<dbReference type="PANTHER" id="PTHR10443">
    <property type="entry name" value="MICROSOMAL DIPEPTIDASE"/>
    <property type="match status" value="1"/>
</dbReference>
<proteinExistence type="predicted"/>
<dbReference type="PROSITE" id="PS51365">
    <property type="entry name" value="RENAL_DIPEPTIDASE_2"/>
    <property type="match status" value="1"/>
</dbReference>
<dbReference type="Gene3D" id="3.20.20.140">
    <property type="entry name" value="Metal-dependent hydrolases"/>
    <property type="match status" value="1"/>
</dbReference>